<dbReference type="SUPFAM" id="SSF51735">
    <property type="entry name" value="NAD(P)-binding Rossmann-fold domains"/>
    <property type="match status" value="1"/>
</dbReference>
<dbReference type="EMBL" id="JPKZ01001755">
    <property type="protein sequence ID" value="KHN80246.1"/>
    <property type="molecule type" value="Genomic_DNA"/>
</dbReference>
<dbReference type="Pfam" id="PF00106">
    <property type="entry name" value="adh_short"/>
    <property type="match status" value="1"/>
</dbReference>
<dbReference type="STRING" id="6265.A0A0B2V9Y6"/>
<keyword evidence="2" id="KW-1185">Reference proteome</keyword>
<dbReference type="OMA" id="QVYGFTD"/>
<gene>
    <name evidence="1" type="primary">Dhrs1</name>
    <name evidence="1" type="ORF">Tcan_04631</name>
</gene>
<name>A0A0B2V9Y6_TOXCA</name>
<comment type="caution">
    <text evidence="1">The sequence shown here is derived from an EMBL/GenBank/DDBJ whole genome shotgun (WGS) entry which is preliminary data.</text>
</comment>
<evidence type="ECO:0000313" key="2">
    <source>
        <dbReference type="Proteomes" id="UP000031036"/>
    </source>
</evidence>
<dbReference type="PANTHER" id="PTHR44147">
    <property type="entry name" value="DEHYDROGENASE/REDUCTASE SDR FAMILY MEMBER 1"/>
    <property type="match status" value="1"/>
</dbReference>
<dbReference type="Proteomes" id="UP000031036">
    <property type="component" value="Unassembled WGS sequence"/>
</dbReference>
<protein>
    <submittedName>
        <fullName evidence="1">Dehydrogenase/reductase SDR family member 1</fullName>
    </submittedName>
</protein>
<dbReference type="InterPro" id="IPR002347">
    <property type="entry name" value="SDR_fam"/>
</dbReference>
<dbReference type="AlphaFoldDB" id="A0A0B2V9Y6"/>
<proteinExistence type="predicted"/>
<dbReference type="PRINTS" id="PR00081">
    <property type="entry name" value="GDHRDH"/>
</dbReference>
<evidence type="ECO:0000313" key="1">
    <source>
        <dbReference type="EMBL" id="KHN80246.1"/>
    </source>
</evidence>
<dbReference type="InterPro" id="IPR036291">
    <property type="entry name" value="NAD(P)-bd_dom_sf"/>
</dbReference>
<dbReference type="OrthoDB" id="1933717at2759"/>
<sequence length="353" mass="38198">MKLLGTSKAVLAMLKARSSVSSVGGGGLRMLTGQVALVTGASRGIGKGIALQLGKAGATVYITGRTPQQQEKALTRLLRPPSLDETASEITARGGKGIAVYCDHSDEKNVKELFRRIAKEQKEQLDILVNNAYAAVTAITRSAGSKFYNTELSIWDTVNSVGLRNHYICSVFASKLMVPRKRGLIVTVSSSGGLHYLFGTAYGVGKAACDRLAADMAHELIEDNVASVSLWPGPVATELVKKTVLAGSGNRKNTLREIYETAETTEMAGKCVVALASDPNRLAKTGHILTTTALAREYHLHEDDGKTQPNDPFCAGHEDFLRQMNEVRAPKHKKGHPLAHVQTRYEAFRNYHL</sequence>
<organism evidence="1 2">
    <name type="scientific">Toxocara canis</name>
    <name type="common">Canine roundworm</name>
    <dbReference type="NCBI Taxonomy" id="6265"/>
    <lineage>
        <taxon>Eukaryota</taxon>
        <taxon>Metazoa</taxon>
        <taxon>Ecdysozoa</taxon>
        <taxon>Nematoda</taxon>
        <taxon>Chromadorea</taxon>
        <taxon>Rhabditida</taxon>
        <taxon>Spirurina</taxon>
        <taxon>Ascaridomorpha</taxon>
        <taxon>Ascaridoidea</taxon>
        <taxon>Toxocaridae</taxon>
        <taxon>Toxocara</taxon>
    </lineage>
</organism>
<reference evidence="1 2" key="1">
    <citation type="submission" date="2014-11" db="EMBL/GenBank/DDBJ databases">
        <title>Genetic blueprint of the zoonotic pathogen Toxocara canis.</title>
        <authorList>
            <person name="Zhu X.-Q."/>
            <person name="Korhonen P.K."/>
            <person name="Cai H."/>
            <person name="Young N.D."/>
            <person name="Nejsum P."/>
            <person name="von Samson-Himmelstjerna G."/>
            <person name="Boag P.R."/>
            <person name="Tan P."/>
            <person name="Li Q."/>
            <person name="Min J."/>
            <person name="Yang Y."/>
            <person name="Wang X."/>
            <person name="Fang X."/>
            <person name="Hall R.S."/>
            <person name="Hofmann A."/>
            <person name="Sternberg P.W."/>
            <person name="Jex A.R."/>
            <person name="Gasser R.B."/>
        </authorList>
    </citation>
    <scope>NUCLEOTIDE SEQUENCE [LARGE SCALE GENOMIC DNA]</scope>
    <source>
        <strain evidence="1">PN_DK_2014</strain>
    </source>
</reference>
<accession>A0A0B2V9Y6</accession>
<dbReference type="PANTHER" id="PTHR44147:SF2">
    <property type="entry name" value="DEHYDROGENASE_REDUCTASE SDR FAMILY MEMBER 1"/>
    <property type="match status" value="1"/>
</dbReference>
<dbReference type="Gene3D" id="3.40.50.720">
    <property type="entry name" value="NAD(P)-binding Rossmann-like Domain"/>
    <property type="match status" value="1"/>
</dbReference>